<comment type="caution">
    <text evidence="2">The sequence shown here is derived from an EMBL/GenBank/DDBJ whole genome shotgun (WGS) entry which is preliminary data.</text>
</comment>
<keyword evidence="3" id="KW-1185">Reference proteome</keyword>
<reference evidence="2 3" key="1">
    <citation type="journal article" date="2019" name="Int. J. Syst. Evol. Microbiol.">
        <title>The Global Catalogue of Microorganisms (GCM) 10K type strain sequencing project: providing services to taxonomists for standard genome sequencing and annotation.</title>
        <authorList>
            <consortium name="The Broad Institute Genomics Platform"/>
            <consortium name="The Broad Institute Genome Sequencing Center for Infectious Disease"/>
            <person name="Wu L."/>
            <person name="Ma J."/>
        </authorList>
    </citation>
    <scope>NUCLEOTIDE SEQUENCE [LARGE SCALE GENOMIC DNA]</scope>
    <source>
        <strain evidence="2 3">JCM 15115</strain>
    </source>
</reference>
<protein>
    <recommendedName>
        <fullName evidence="4">DUF465 domain-containing protein</fullName>
    </recommendedName>
</protein>
<accession>A0ABN1G3I8</accession>
<organism evidence="2 3">
    <name type="scientific">Paenochrobactrum glaciei</name>
    <dbReference type="NCBI Taxonomy" id="486407"/>
    <lineage>
        <taxon>Bacteria</taxon>
        <taxon>Pseudomonadati</taxon>
        <taxon>Pseudomonadota</taxon>
        <taxon>Alphaproteobacteria</taxon>
        <taxon>Hyphomicrobiales</taxon>
        <taxon>Brucellaceae</taxon>
        <taxon>Paenochrobactrum</taxon>
    </lineage>
</organism>
<evidence type="ECO:0000313" key="3">
    <source>
        <dbReference type="Proteomes" id="UP001424441"/>
    </source>
</evidence>
<evidence type="ECO:0000256" key="1">
    <source>
        <dbReference type="SAM" id="MobiDB-lite"/>
    </source>
</evidence>
<sequence length="72" mass="8913">MSHIREYLESRIKALKEDVERHTQHLELIKRHPNPDPKTYEQEREEYERRRDLDQQKLNLTLQELSLMQLSE</sequence>
<evidence type="ECO:0000313" key="2">
    <source>
        <dbReference type="EMBL" id="GAA0603398.1"/>
    </source>
</evidence>
<dbReference type="Proteomes" id="UP001424441">
    <property type="component" value="Unassembled WGS sequence"/>
</dbReference>
<dbReference type="EMBL" id="BAAADE010000002">
    <property type="protein sequence ID" value="GAA0603398.1"/>
    <property type="molecule type" value="Genomic_DNA"/>
</dbReference>
<name>A0ABN1G3I8_9HYPH</name>
<gene>
    <name evidence="2" type="ORF">GCM10008943_18640</name>
</gene>
<dbReference type="RefSeq" id="WP_343804681.1">
    <property type="nucleotide sequence ID" value="NZ_BAAADE010000002.1"/>
</dbReference>
<evidence type="ECO:0008006" key="4">
    <source>
        <dbReference type="Google" id="ProtNLM"/>
    </source>
</evidence>
<proteinExistence type="predicted"/>
<feature type="region of interest" description="Disordered" evidence="1">
    <location>
        <begin position="26"/>
        <end position="52"/>
    </location>
</feature>